<name>A0A5J5F5R7_9PEZI</name>
<organism evidence="3 4">
    <name type="scientific">Sphaerosporella brunnea</name>
    <dbReference type="NCBI Taxonomy" id="1250544"/>
    <lineage>
        <taxon>Eukaryota</taxon>
        <taxon>Fungi</taxon>
        <taxon>Dikarya</taxon>
        <taxon>Ascomycota</taxon>
        <taxon>Pezizomycotina</taxon>
        <taxon>Pezizomycetes</taxon>
        <taxon>Pezizales</taxon>
        <taxon>Pyronemataceae</taxon>
        <taxon>Sphaerosporella</taxon>
    </lineage>
</organism>
<accession>A0A5J5F5R7</accession>
<dbReference type="GO" id="GO:0016853">
    <property type="term" value="F:isomerase activity"/>
    <property type="evidence" value="ECO:0007669"/>
    <property type="project" value="UniProtKB-KW"/>
</dbReference>
<evidence type="ECO:0000313" key="4">
    <source>
        <dbReference type="Proteomes" id="UP000326924"/>
    </source>
</evidence>
<dbReference type="Proteomes" id="UP000326924">
    <property type="component" value="Unassembled WGS sequence"/>
</dbReference>
<evidence type="ECO:0000256" key="2">
    <source>
        <dbReference type="ARBA" id="ARBA00023235"/>
    </source>
</evidence>
<keyword evidence="4" id="KW-1185">Reference proteome</keyword>
<dbReference type="OrthoDB" id="10267539at2759"/>
<keyword evidence="2" id="KW-0413">Isomerase</keyword>
<dbReference type="PANTHER" id="PTHR43709">
    <property type="entry name" value="ACONITATE ISOMERASE-RELATED"/>
    <property type="match status" value="1"/>
</dbReference>
<dbReference type="PANTHER" id="PTHR43709:SF2">
    <property type="entry name" value="DUF453 DOMAIN PROTEIN (AFU_ORTHOLOGUE AFUA_6G00360)"/>
    <property type="match status" value="1"/>
</dbReference>
<comment type="caution">
    <text evidence="3">The sequence shown here is derived from an EMBL/GenBank/DDBJ whole genome shotgun (WGS) entry which is preliminary data.</text>
</comment>
<dbReference type="InParanoid" id="A0A5J5F5R7"/>
<protein>
    <submittedName>
        <fullName evidence="3">PrpF protein</fullName>
    </submittedName>
</protein>
<evidence type="ECO:0000313" key="3">
    <source>
        <dbReference type="EMBL" id="KAA8911729.1"/>
    </source>
</evidence>
<reference evidence="3 4" key="1">
    <citation type="submission" date="2019-09" db="EMBL/GenBank/DDBJ databases">
        <title>Draft genome of the ectomycorrhizal ascomycete Sphaerosporella brunnea.</title>
        <authorList>
            <consortium name="DOE Joint Genome Institute"/>
            <person name="Benucci G.M."/>
            <person name="Marozzi G."/>
            <person name="Antonielli L."/>
            <person name="Sanchez S."/>
            <person name="Marco P."/>
            <person name="Wang X."/>
            <person name="Falini L.B."/>
            <person name="Barry K."/>
            <person name="Haridas S."/>
            <person name="Lipzen A."/>
            <person name="Labutti K."/>
            <person name="Grigoriev I.V."/>
            <person name="Murat C."/>
            <person name="Martin F."/>
            <person name="Albertini E."/>
            <person name="Donnini D."/>
            <person name="Bonito G."/>
        </authorList>
    </citation>
    <scope>NUCLEOTIDE SEQUENCE [LARGE SCALE GENOMIC DNA]</scope>
    <source>
        <strain evidence="3 4">Sb_GMNB300</strain>
    </source>
</reference>
<dbReference type="Gene3D" id="3.10.310.10">
    <property type="entry name" value="Diaminopimelate Epimerase, Chain A, domain 1"/>
    <property type="match status" value="2"/>
</dbReference>
<gene>
    <name evidence="3" type="ORF">FN846DRAFT_934603</name>
</gene>
<dbReference type="Pfam" id="PF04303">
    <property type="entry name" value="PrpF"/>
    <property type="match status" value="1"/>
</dbReference>
<comment type="similarity">
    <text evidence="1">Belongs to the PrpF family.</text>
</comment>
<evidence type="ECO:0000256" key="1">
    <source>
        <dbReference type="ARBA" id="ARBA00007673"/>
    </source>
</evidence>
<dbReference type="InterPro" id="IPR007400">
    <property type="entry name" value="PrpF-like"/>
</dbReference>
<dbReference type="AlphaFoldDB" id="A0A5J5F5R7"/>
<dbReference type="SUPFAM" id="SSF54506">
    <property type="entry name" value="Diaminopimelate epimerase-like"/>
    <property type="match status" value="2"/>
</dbReference>
<sequence>MHNSNFLRHLPRTPRLARAFTVPNPLPATFIRGGTSKGIFINRKHLPESQSDWGPIFRGIMGSPDPHGRQLNGMGGGISSLSKICVVGLPEKPAKSVDVEYTFVQVGIEDGILDFSGNCGNLTTAIGVFALDEKLCRIPSLGMFPGEPNLNRGKATLNLLNTNTGKRIRTQFAVERETGLPMLTTPEIAIAGVSGKGSRILLEFLEPAGAKTGKLLPTGNMRDKVTLEDGNTVEVSCVDATNPTVFVKAESIFSSIDEFRKKDWPQNIFPILEEIRTKAAVLMGLDPKMQAQPKICLVAPPSQEGCDLAAKALSMGKLHKAIPSTVALCVAAAAGVKGSVVQEMAGKIGDELVAVNLEIPGGEVGIKARFEGNRVESVAIERTARRLMRGEVYW</sequence>
<dbReference type="EMBL" id="VXIS01000032">
    <property type="protein sequence ID" value="KAA8911729.1"/>
    <property type="molecule type" value="Genomic_DNA"/>
</dbReference>
<proteinExistence type="inferred from homology"/>